<dbReference type="PANTHER" id="PTHR24414:SF127">
    <property type="entry name" value="F-BOX ASSOCIATED DOMAIN-CONTAINING PROTEIN"/>
    <property type="match status" value="1"/>
</dbReference>
<dbReference type="AlphaFoldDB" id="A0A8T2CIA5"/>
<organism evidence="2 3">
    <name type="scientific">Arabidopsis thaliana x Arabidopsis arenosa</name>
    <dbReference type="NCBI Taxonomy" id="1240361"/>
    <lineage>
        <taxon>Eukaryota</taxon>
        <taxon>Viridiplantae</taxon>
        <taxon>Streptophyta</taxon>
        <taxon>Embryophyta</taxon>
        <taxon>Tracheophyta</taxon>
        <taxon>Spermatophyta</taxon>
        <taxon>Magnoliopsida</taxon>
        <taxon>eudicotyledons</taxon>
        <taxon>Gunneridae</taxon>
        <taxon>Pentapetalae</taxon>
        <taxon>rosids</taxon>
        <taxon>malvids</taxon>
        <taxon>Brassicales</taxon>
        <taxon>Brassicaceae</taxon>
        <taxon>Camelineae</taxon>
        <taxon>Arabidopsis</taxon>
    </lineage>
</organism>
<dbReference type="InterPro" id="IPR006652">
    <property type="entry name" value="Kelch_1"/>
</dbReference>
<dbReference type="PANTHER" id="PTHR24414">
    <property type="entry name" value="F-BOX/KELCH-REPEAT PROTEIN SKIP4"/>
    <property type="match status" value="1"/>
</dbReference>
<evidence type="ECO:0000313" key="3">
    <source>
        <dbReference type="Proteomes" id="UP000694240"/>
    </source>
</evidence>
<accession>A0A8T2CIA5</accession>
<keyword evidence="3" id="KW-1185">Reference proteome</keyword>
<reference evidence="2 3" key="1">
    <citation type="submission" date="2020-12" db="EMBL/GenBank/DDBJ databases">
        <title>Concerted genomic and epigenomic changes stabilize Arabidopsis allopolyploids.</title>
        <authorList>
            <person name="Chen Z."/>
        </authorList>
    </citation>
    <scope>NUCLEOTIDE SEQUENCE [LARGE SCALE GENOMIC DNA]</scope>
    <source>
        <strain evidence="2">Allo738</strain>
        <tissue evidence="2">Leaf</tissue>
    </source>
</reference>
<dbReference type="EMBL" id="JAEFBK010000006">
    <property type="protein sequence ID" value="KAG7594881.1"/>
    <property type="molecule type" value="Genomic_DNA"/>
</dbReference>
<feature type="domain" description="FKB95-like N-terminal Kelch" evidence="1">
    <location>
        <begin position="44"/>
        <end position="297"/>
    </location>
</feature>
<dbReference type="Proteomes" id="UP000694240">
    <property type="component" value="Chromosome 6"/>
</dbReference>
<dbReference type="InterPro" id="IPR057499">
    <property type="entry name" value="Kelch_FKB95"/>
</dbReference>
<proteinExistence type="predicted"/>
<gene>
    <name evidence="2" type="ORF">ISN45_Aa01g036070</name>
</gene>
<name>A0A8T2CIA5_9BRAS</name>
<protein>
    <submittedName>
        <fullName evidence="2">Kelch-type beta propeller</fullName>
    </submittedName>
</protein>
<dbReference type="Pfam" id="PF25210">
    <property type="entry name" value="Kelch_FKB95"/>
    <property type="match status" value="1"/>
</dbReference>
<dbReference type="SMART" id="SM00612">
    <property type="entry name" value="Kelch"/>
    <property type="match status" value="2"/>
</dbReference>
<comment type="caution">
    <text evidence="2">The sequence shown here is derived from an EMBL/GenBank/DDBJ whole genome shotgun (WGS) entry which is preliminary data.</text>
</comment>
<dbReference type="InterPro" id="IPR050354">
    <property type="entry name" value="F-box/kelch-repeat_ARATH"/>
</dbReference>
<sequence length="318" mass="36729">MVSKNFRSLMASPDLEATRTCMGITENYLVVCLDRGKHKDSCRWFTLAPIHKQEKLLPIPSFPYLNPKYSTVLSIGSEIYIIGGDGQKYGKRVLVFDCRSPYQRRRLPKMRVPRRTPAVDVIDGKIYVIGGSISDNIKDWGEVYDPKAQTWEPVLPTTSQMSLVPGNLVMGGSFYSMDTDYQLSFITQFCVIKIDNMLCRIRFYFGKFLWCDLKESWRWTMVKGLQGLPNFEYIIPCSDGRGRSVTGWWKTVVYPSLPGPNWSRPVPITNIWCAEISFKRRCSGMLWGFVEWSKIVFTLDQCDFFPYHFLLQSAIVTY</sequence>
<evidence type="ECO:0000259" key="1">
    <source>
        <dbReference type="Pfam" id="PF25210"/>
    </source>
</evidence>
<evidence type="ECO:0000313" key="2">
    <source>
        <dbReference type="EMBL" id="KAG7594881.1"/>
    </source>
</evidence>